<comment type="subcellular location">
    <subcellularLocation>
        <location evidence="1">Membrane</location>
        <topology evidence="1">Multi-pass membrane protein</topology>
    </subcellularLocation>
</comment>
<evidence type="ECO:0000256" key="3">
    <source>
        <dbReference type="ARBA" id="ARBA00022692"/>
    </source>
</evidence>
<feature type="transmembrane region" description="Helical" evidence="12">
    <location>
        <begin position="736"/>
        <end position="760"/>
    </location>
</feature>
<keyword evidence="9" id="KW-0853">WD repeat</keyword>
<feature type="transmembrane region" description="Helical" evidence="12">
    <location>
        <begin position="772"/>
        <end position="792"/>
    </location>
</feature>
<evidence type="ECO:0000256" key="8">
    <source>
        <dbReference type="ARBA" id="ARBA00023214"/>
    </source>
</evidence>
<feature type="region of interest" description="Disordered" evidence="11">
    <location>
        <begin position="1807"/>
        <end position="1836"/>
    </location>
</feature>
<comment type="caution">
    <text evidence="13">The sequence shown here is derived from an EMBL/GenBank/DDBJ whole genome shotgun (WGS) entry which is preliminary data.</text>
</comment>
<evidence type="ECO:0008006" key="15">
    <source>
        <dbReference type="Google" id="ProtNLM"/>
    </source>
</evidence>
<dbReference type="Pfam" id="PF00654">
    <property type="entry name" value="Voltage_CLC"/>
    <property type="match status" value="1"/>
</dbReference>
<dbReference type="PROSITE" id="PS50082">
    <property type="entry name" value="WD_REPEATS_2"/>
    <property type="match status" value="3"/>
</dbReference>
<keyword evidence="3 12" id="KW-0812">Transmembrane</keyword>
<dbReference type="InterPro" id="IPR036322">
    <property type="entry name" value="WD40_repeat_dom_sf"/>
</dbReference>
<dbReference type="PANTHER" id="PTHR45720:SF10">
    <property type="entry name" value="CHLORIDE CHANNEL PROTEIN 2"/>
    <property type="match status" value="1"/>
</dbReference>
<feature type="repeat" description="WD" evidence="9">
    <location>
        <begin position="326"/>
        <end position="357"/>
    </location>
</feature>
<name>A0AAV2ZJL8_9STRA</name>
<evidence type="ECO:0000256" key="5">
    <source>
        <dbReference type="ARBA" id="ARBA00022989"/>
    </source>
</evidence>
<dbReference type="EMBL" id="DAKRPA010000005">
    <property type="protein sequence ID" value="DBA04819.1"/>
    <property type="molecule type" value="Genomic_DNA"/>
</dbReference>
<dbReference type="InterPro" id="IPR050970">
    <property type="entry name" value="Cl_channel_volt-gated"/>
</dbReference>
<evidence type="ECO:0000256" key="9">
    <source>
        <dbReference type="PROSITE-ProRule" id="PRU00221"/>
    </source>
</evidence>
<feature type="repeat" description="WD" evidence="9">
    <location>
        <begin position="236"/>
        <end position="269"/>
    </location>
</feature>
<dbReference type="GO" id="GO:0016020">
    <property type="term" value="C:membrane"/>
    <property type="evidence" value="ECO:0007669"/>
    <property type="project" value="UniProtKB-SubCell"/>
</dbReference>
<keyword evidence="4" id="KW-0677">Repeat</keyword>
<dbReference type="PRINTS" id="PR00762">
    <property type="entry name" value="CLCHANNEL"/>
</dbReference>
<dbReference type="InterPro" id="IPR001680">
    <property type="entry name" value="WD40_rpt"/>
</dbReference>
<feature type="repeat" description="WD" evidence="9">
    <location>
        <begin position="284"/>
        <end position="326"/>
    </location>
</feature>
<keyword evidence="14" id="KW-1185">Reference proteome</keyword>
<evidence type="ECO:0000256" key="4">
    <source>
        <dbReference type="ARBA" id="ARBA00022737"/>
    </source>
</evidence>
<keyword evidence="8" id="KW-0868">Chloride</keyword>
<feature type="transmembrane region" description="Helical" evidence="12">
    <location>
        <begin position="628"/>
        <end position="652"/>
    </location>
</feature>
<dbReference type="InterPro" id="IPR015943">
    <property type="entry name" value="WD40/YVTN_repeat-like_dom_sf"/>
</dbReference>
<dbReference type="SUPFAM" id="SSF50978">
    <property type="entry name" value="WD40 repeat-like"/>
    <property type="match status" value="1"/>
</dbReference>
<feature type="transmembrane region" description="Helical" evidence="12">
    <location>
        <begin position="586"/>
        <end position="608"/>
    </location>
</feature>
<evidence type="ECO:0000256" key="6">
    <source>
        <dbReference type="ARBA" id="ARBA00023065"/>
    </source>
</evidence>
<protein>
    <recommendedName>
        <fullName evidence="15">Chloride channel protein</fullName>
    </recommendedName>
</protein>
<gene>
    <name evidence="13" type="ORF">N0F65_004456</name>
</gene>
<evidence type="ECO:0000256" key="2">
    <source>
        <dbReference type="ARBA" id="ARBA00022448"/>
    </source>
</evidence>
<dbReference type="PROSITE" id="PS50294">
    <property type="entry name" value="WD_REPEATS_REGION"/>
    <property type="match status" value="1"/>
</dbReference>
<dbReference type="Gene3D" id="1.10.3080.10">
    <property type="entry name" value="Clc chloride channel"/>
    <property type="match status" value="1"/>
</dbReference>
<evidence type="ECO:0000256" key="12">
    <source>
        <dbReference type="SAM" id="Phobius"/>
    </source>
</evidence>
<evidence type="ECO:0000313" key="14">
    <source>
        <dbReference type="Proteomes" id="UP001146120"/>
    </source>
</evidence>
<feature type="transmembrane region" description="Helical" evidence="12">
    <location>
        <begin position="812"/>
        <end position="836"/>
    </location>
</feature>
<evidence type="ECO:0000256" key="7">
    <source>
        <dbReference type="ARBA" id="ARBA00023136"/>
    </source>
</evidence>
<keyword evidence="2" id="KW-0813">Transport</keyword>
<evidence type="ECO:0000313" key="13">
    <source>
        <dbReference type="EMBL" id="DBA04819.1"/>
    </source>
</evidence>
<feature type="transmembrane region" description="Helical" evidence="12">
    <location>
        <begin position="857"/>
        <end position="875"/>
    </location>
</feature>
<dbReference type="SUPFAM" id="SSF54631">
    <property type="entry name" value="CBS-domain pair"/>
    <property type="match status" value="1"/>
</dbReference>
<dbReference type="Proteomes" id="UP001146120">
    <property type="component" value="Unassembled WGS sequence"/>
</dbReference>
<dbReference type="InterPro" id="IPR001807">
    <property type="entry name" value="ClC"/>
</dbReference>
<feature type="region of interest" description="Disordered" evidence="11">
    <location>
        <begin position="1733"/>
        <end position="1768"/>
    </location>
</feature>
<dbReference type="SMART" id="SM00320">
    <property type="entry name" value="WD40"/>
    <property type="match status" value="3"/>
</dbReference>
<dbReference type="PANTHER" id="PTHR45720">
    <property type="entry name" value="CHLORIDE CHANNEL PROTEIN 2"/>
    <property type="match status" value="1"/>
</dbReference>
<dbReference type="Pfam" id="PF00400">
    <property type="entry name" value="WD40"/>
    <property type="match status" value="3"/>
</dbReference>
<dbReference type="GO" id="GO:0005247">
    <property type="term" value="F:voltage-gated chloride channel activity"/>
    <property type="evidence" value="ECO:0007669"/>
    <property type="project" value="TreeGrafter"/>
</dbReference>
<keyword evidence="10" id="KW-0175">Coiled coil</keyword>
<keyword evidence="6" id="KW-0406">Ion transport</keyword>
<reference evidence="13" key="2">
    <citation type="journal article" date="2023" name="Microbiol Resour">
        <title>Decontamination and Annotation of the Draft Genome Sequence of the Oomycete Lagenidium giganteum ARSEF 373.</title>
        <authorList>
            <person name="Morgan W.R."/>
            <person name="Tartar A."/>
        </authorList>
    </citation>
    <scope>NUCLEOTIDE SEQUENCE</scope>
    <source>
        <strain evidence="13">ARSEF 373</strain>
    </source>
</reference>
<reference evidence="13" key="1">
    <citation type="submission" date="2022-11" db="EMBL/GenBank/DDBJ databases">
        <authorList>
            <person name="Morgan W.R."/>
            <person name="Tartar A."/>
        </authorList>
    </citation>
    <scope>NUCLEOTIDE SEQUENCE</scope>
    <source>
        <strain evidence="13">ARSEF 373</strain>
    </source>
</reference>
<accession>A0AAV2ZJL8</accession>
<evidence type="ECO:0000256" key="10">
    <source>
        <dbReference type="SAM" id="Coils"/>
    </source>
</evidence>
<dbReference type="InterPro" id="IPR014743">
    <property type="entry name" value="Cl-channel_core"/>
</dbReference>
<dbReference type="InterPro" id="IPR046342">
    <property type="entry name" value="CBS_dom_sf"/>
</dbReference>
<organism evidence="13 14">
    <name type="scientific">Lagenidium giganteum</name>
    <dbReference type="NCBI Taxonomy" id="4803"/>
    <lineage>
        <taxon>Eukaryota</taxon>
        <taxon>Sar</taxon>
        <taxon>Stramenopiles</taxon>
        <taxon>Oomycota</taxon>
        <taxon>Peronosporomycetes</taxon>
        <taxon>Pythiales</taxon>
        <taxon>Pythiaceae</taxon>
    </lineage>
</organism>
<sequence>MAEAKWTRMLLRELYDRGYTRAAASLEQEAGVALRSPAMQELERLLRAADWDGAGKLVDSGRLEMRSPIAQRKAKLRILKAKYMHHLEQRQLTAALRTFQHEIRPQFNLVRVLGAMKVRVGRRIVTVAWFTLQDEQEIRSLAMLLLCKDADTLHRMVEKLWVPHKSVLDEVETLVSAHECIPRGALQVQHGWLLDLMEHVVSVEYAKRVVHAGGLDWNEEPFTDAENVTVDCAEVVLRHNGEVVSVSFSPDGEWMATAGADRTVIVWKLGVEKREGLWTQPQRTLSSTHAISNVLWSPTSNHVLTTSATDGTLELWDTMTGDMVHSYDHGDIVSCAAWLPSGLQFVSGSAEKSLILWVFDLGLLDRDGTEVYRWHGRRILDLAVDDDGGVVYALVQNTEVRAYHIVTKADVEIFHSDQMIAAIAYSSTTSSQTEGATRSRSFLLLQFIQEETVGYIKGHSVSDTSGNLALPESTTNLSLLGEKVWSFDNILALIAIILDGRLQVWLRDSAKQCAVGSDGHGCVVNVVARHPVHPNVVVSVNTWRLARSQEHFEKLVHNERSFPVYTFRQLCIRTLRLCKNLPYSPITWVFLILLGALSAMYGLLVDAWVQYLFKARRFLMETAGPDTFWGFVVWMGWCVTISTIATCVPHYMSLAADGSGIPRMRALFAGVYQDPHEVLSVKTFIAKSISTVLSSGSGLSVGRAGPYTHIVSIMAYQMNRWNIFRRTYFGPETFSYLRAAVACGVTASFGSPLGGVLFGIEVTAKQYEIKCLWEGVISSSVCILVFKIITFLKRDVLFERTTFTGFEMDWDIVAFTILGVITGIGAGLFCQFSRLLRVTQNKMFAKLGIAQPCLKRRMIHILTVTIATACITYPIKIMRLSDRAFVNEVFRDQDLSLPQWTQLTEFPRVTLFIYCCLKFFTSVLPCGAPLSIGIFGPLFTIGAAFGRLYGEALVKYWEPTQSPATYAVVGAACFAASATQTVSTPVVFFELTGQLSHMIPLQIACIVSYFVSGSIAPSIYDILAEWANLHSVCYDFNEYVMSQKYAENNMAPVPVAFTRETTYADAIKALNTHKTEEYFPIVEDHESNILIGAVRRYELEVGIARYFAVNRHENLKENHPAISEKVLRLVSDTLQFDKRNPAEVGDITLLNIQGKDETTTCTTLQFGPPFSPWSFTCIPVEGYPPQVTEDVNLMRVHQLASMYMWTQVYVVKNSRLLGVIYLDKSLREGLASRGRQCNSGQRALQVIAARTNSHAHGHCDPMQRNEVDAFLSSSEIGLGTPETWQRVSLELEGRTVLEKPHVSKKVLLKAVRMQADAMRYMVDEFERIRDKMNDIERENKASQKHVERLNTKLVTLHGQFEEMTTKVHEVELVQAKQEEQLKRIDEVAGQVRANREEMRVFQQRMETLSEKYEGFVAKMEMDLRSMQQDQEATRQFALKLEDRMNTEEKELYLASDHILHGKLSLAMWMEMMEKDNRKQDDAIREASEKMIKQGRNVQEMMLETRRTLDDNTCAVEDVQRLLLEKADKARVDEVIESKYEEICNQLDRALASVIGEEDEFKRVCQELQQLVTHLSESKADKKELLEIKEQVLYDSRVRQQVENLRSFIDLKMNREDVFSALKNKADKDEMLQMLKGLSESMTVSMQHAQKVLTEPESAFLTSKNAIAHTCAPGHHHGGKEPKRQGMLPSLDKEKCLSCNSTIRDSGHDGRLINKNAYQMTPVYGGGFQLASSASSPVVGGADRHHKHRDRDRDRDGAERQLSFSGRHASLSDTMSEGFLLGIDGHVYQADPEILASTINERVQMNERTNRASPMLKLPGSQKRGLAGPEVPDNNVG</sequence>
<dbReference type="SUPFAM" id="SSF81340">
    <property type="entry name" value="Clc chloride channel"/>
    <property type="match status" value="1"/>
</dbReference>
<dbReference type="Gene3D" id="3.10.580.10">
    <property type="entry name" value="CBS-domain"/>
    <property type="match status" value="1"/>
</dbReference>
<evidence type="ECO:0000256" key="1">
    <source>
        <dbReference type="ARBA" id="ARBA00004141"/>
    </source>
</evidence>
<keyword evidence="5 12" id="KW-1133">Transmembrane helix</keyword>
<evidence type="ECO:0000256" key="11">
    <source>
        <dbReference type="SAM" id="MobiDB-lite"/>
    </source>
</evidence>
<proteinExistence type="predicted"/>
<dbReference type="Gene3D" id="2.130.10.10">
    <property type="entry name" value="YVTN repeat-like/Quinoprotein amine dehydrogenase"/>
    <property type="match status" value="1"/>
</dbReference>
<keyword evidence="7 12" id="KW-0472">Membrane</keyword>
<feature type="coiled-coil region" evidence="10">
    <location>
        <begin position="1325"/>
        <end position="1352"/>
    </location>
</feature>